<name>A0A2J7TJU1_METSI</name>
<evidence type="ECO:0008006" key="4">
    <source>
        <dbReference type="Google" id="ProtNLM"/>
    </source>
</evidence>
<organism evidence="2 3">
    <name type="scientific">Methylocella silvestris</name>
    <dbReference type="NCBI Taxonomy" id="199596"/>
    <lineage>
        <taxon>Bacteria</taxon>
        <taxon>Pseudomonadati</taxon>
        <taxon>Pseudomonadota</taxon>
        <taxon>Alphaproteobacteria</taxon>
        <taxon>Hyphomicrobiales</taxon>
        <taxon>Beijerinckiaceae</taxon>
        <taxon>Methylocella</taxon>
    </lineage>
</organism>
<evidence type="ECO:0000313" key="2">
    <source>
        <dbReference type="EMBL" id="PNG27035.1"/>
    </source>
</evidence>
<dbReference type="EMBL" id="PDZR01000003">
    <property type="protein sequence ID" value="PNG27035.1"/>
    <property type="molecule type" value="Genomic_DNA"/>
</dbReference>
<comment type="caution">
    <text evidence="2">The sequence shown here is derived from an EMBL/GenBank/DDBJ whole genome shotgun (WGS) entry which is preliminary data.</text>
</comment>
<dbReference type="AlphaFoldDB" id="A0A2J7TJU1"/>
<evidence type="ECO:0000256" key="1">
    <source>
        <dbReference type="SAM" id="SignalP"/>
    </source>
</evidence>
<proteinExistence type="predicted"/>
<protein>
    <recommendedName>
        <fullName evidence="4">Lipoprotein</fullName>
    </recommendedName>
</protein>
<dbReference type="Proteomes" id="UP000236286">
    <property type="component" value="Unassembled WGS sequence"/>
</dbReference>
<accession>A0A2J7TJU1</accession>
<dbReference type="PROSITE" id="PS51257">
    <property type="entry name" value="PROKAR_LIPOPROTEIN"/>
    <property type="match status" value="1"/>
</dbReference>
<evidence type="ECO:0000313" key="3">
    <source>
        <dbReference type="Proteomes" id="UP000236286"/>
    </source>
</evidence>
<feature type="signal peptide" evidence="1">
    <location>
        <begin position="1"/>
        <end position="19"/>
    </location>
</feature>
<reference evidence="2 3" key="1">
    <citation type="submission" date="2017-10" db="EMBL/GenBank/DDBJ databases">
        <title>Genome announcement of Methylocella silvestris TVC from permafrost.</title>
        <authorList>
            <person name="Wang J."/>
            <person name="Geng K."/>
            <person name="Ul-Haque F."/>
            <person name="Crombie A.T."/>
            <person name="Street L.E."/>
            <person name="Wookey P.A."/>
            <person name="Murrell J.C."/>
            <person name="Pratscher J."/>
        </authorList>
    </citation>
    <scope>NUCLEOTIDE SEQUENCE [LARGE SCALE GENOMIC DNA]</scope>
    <source>
        <strain evidence="2 3">TVC</strain>
    </source>
</reference>
<keyword evidence="1" id="KW-0732">Signal</keyword>
<sequence>MHRFLPALCAALMSCASFARPDLGQLQPDDQRTCLAWEANAREAHRETILRNCIRKFQHIYEVRR</sequence>
<gene>
    <name evidence="2" type="ORF">CR492_04845</name>
</gene>
<feature type="chain" id="PRO_5014392856" description="Lipoprotein" evidence="1">
    <location>
        <begin position="20"/>
        <end position="65"/>
    </location>
</feature>